<dbReference type="PANTHER" id="PTHR13102">
    <property type="entry name" value="NUCLEOLAR PROTEIN 9"/>
    <property type="match status" value="1"/>
</dbReference>
<dbReference type="GO" id="GO:0030686">
    <property type="term" value="C:90S preribosome"/>
    <property type="evidence" value="ECO:0007669"/>
    <property type="project" value="TreeGrafter"/>
</dbReference>
<feature type="region of interest" description="Disordered" evidence="3">
    <location>
        <begin position="730"/>
        <end position="796"/>
    </location>
</feature>
<reference evidence="4 5" key="1">
    <citation type="submission" date="2019-01" db="EMBL/GenBank/DDBJ databases">
        <authorList>
            <person name="Ferrante I. M."/>
        </authorList>
    </citation>
    <scope>NUCLEOTIDE SEQUENCE [LARGE SCALE GENOMIC DNA]</scope>
    <source>
        <strain evidence="4 5">B856</strain>
    </source>
</reference>
<dbReference type="SUPFAM" id="SSF48371">
    <property type="entry name" value="ARM repeat"/>
    <property type="match status" value="2"/>
</dbReference>
<dbReference type="InterPro" id="IPR011989">
    <property type="entry name" value="ARM-like"/>
</dbReference>
<feature type="compositionally biased region" description="Basic residues" evidence="3">
    <location>
        <begin position="762"/>
        <end position="772"/>
    </location>
</feature>
<dbReference type="AlphaFoldDB" id="A0A448ZRY4"/>
<dbReference type="GO" id="GO:0000480">
    <property type="term" value="P:endonucleolytic cleavage in 5'-ETS of tricistronic rRNA transcript (SSU-rRNA, 5.8S rRNA, LSU-rRNA)"/>
    <property type="evidence" value="ECO:0007669"/>
    <property type="project" value="TreeGrafter"/>
</dbReference>
<dbReference type="InterPro" id="IPR001313">
    <property type="entry name" value="Pumilio_RNA-bd_rpt"/>
</dbReference>
<name>A0A448ZRY4_9STRA</name>
<dbReference type="PROSITE" id="PS50302">
    <property type="entry name" value="PUM"/>
    <property type="match status" value="1"/>
</dbReference>
<dbReference type="GO" id="GO:0030688">
    <property type="term" value="C:preribosome, small subunit precursor"/>
    <property type="evidence" value="ECO:0007669"/>
    <property type="project" value="TreeGrafter"/>
</dbReference>
<dbReference type="GO" id="GO:0003723">
    <property type="term" value="F:RNA binding"/>
    <property type="evidence" value="ECO:0007669"/>
    <property type="project" value="InterPro"/>
</dbReference>
<sequence length="805" mass="86947">MDEGYHRPRRPASETIAYLRGLPLDIDSAHQEVARFLSKDSGAGTGADVGEHDADDDFFPQSLAAAFSALEEVKGEIASLAGDEYGSQSIEILAQIAAPYSEIASRILLNACRGYYLHLATHRYGSHVLQTILQLSSSAHSDDTGADLAMHEEAPPSLRDEGTEQSLPSLHDCIQAIVEELSPHGPDLAVHLCGSHVLRTLLCVLGGVSLEACRGGNGSNNNKRFDQTGGAIRGRLKPKKKKKKKPRADASSPTGDAAPHAGTMDVVYQTNPRVDPGLFASTLESLSSALLGTPSEDPGELQQHACHSSAGPLLIVLVRVLTYAADGAREEFSVPQGNGSDPEAAKKNANNSIADFRMGIAKTEPRYAEGSPADKAVKRILCWQEGADQQEYASDVIYGLSGEPRGSHVLETIMRLCPDGFYDSLLKYGDFLTAQTLQDYAEHPVSNFVVQTMLTTVRSKEQAETVLKVAEKVVSSGLAIDPAKKRRGILWRATELAARYRIEQDGLLKAVRLGFLSWKGESSGGSNDAEATAEEGGKKKKQRKKASSVELKDCIPELIGLRRNPGDDQRITLDAAGCRSVHHMLRFSPRLCQDVLDGIIGGLQAEDLVSIARDGLGSRCLMDGILDGPVKTPIFAGACKDLRERMAGSWTSLATDRVGHHTVKKLFRALPKIDDKARLVEELVAGGNRLHGNPMGRSVVDSCLVDAYAENRKEWRHRVGKLLSTSEEKFLSEITRQPEPKTTGGEKADGGGGREDAPVAAKAKRKRRRKRKNAEGTEGGGEEPRKAAKTSTISTEAIMNIMNVH</sequence>
<protein>
    <recommendedName>
        <fullName evidence="6">Pumilio domain-containing protein NOP9</fullName>
    </recommendedName>
</protein>
<evidence type="ECO:0008006" key="6">
    <source>
        <dbReference type="Google" id="ProtNLM"/>
    </source>
</evidence>
<organism evidence="4 5">
    <name type="scientific">Pseudo-nitzschia multistriata</name>
    <dbReference type="NCBI Taxonomy" id="183589"/>
    <lineage>
        <taxon>Eukaryota</taxon>
        <taxon>Sar</taxon>
        <taxon>Stramenopiles</taxon>
        <taxon>Ochrophyta</taxon>
        <taxon>Bacillariophyta</taxon>
        <taxon>Bacillariophyceae</taxon>
        <taxon>Bacillariophycidae</taxon>
        <taxon>Bacillariales</taxon>
        <taxon>Bacillariaceae</taxon>
        <taxon>Pseudo-nitzschia</taxon>
    </lineage>
</organism>
<feature type="region of interest" description="Disordered" evidence="3">
    <location>
        <begin position="520"/>
        <end position="546"/>
    </location>
</feature>
<dbReference type="InterPro" id="IPR040000">
    <property type="entry name" value="NOP9"/>
</dbReference>
<dbReference type="GO" id="GO:0000447">
    <property type="term" value="P:endonucleolytic cleavage in ITS1 to separate SSU-rRNA from 5.8S rRNA and LSU-rRNA from tricistronic rRNA transcript (SSU-rRNA, 5.8S rRNA, LSU-rRNA)"/>
    <property type="evidence" value="ECO:0007669"/>
    <property type="project" value="TreeGrafter"/>
</dbReference>
<keyword evidence="5" id="KW-1185">Reference proteome</keyword>
<dbReference type="GO" id="GO:0005730">
    <property type="term" value="C:nucleolus"/>
    <property type="evidence" value="ECO:0007669"/>
    <property type="project" value="TreeGrafter"/>
</dbReference>
<dbReference type="PANTHER" id="PTHR13102:SF0">
    <property type="entry name" value="NUCLEOLAR PROTEIN 9"/>
    <property type="match status" value="1"/>
</dbReference>
<feature type="repeat" description="Pumilio" evidence="2">
    <location>
        <begin position="106"/>
        <end position="147"/>
    </location>
</feature>
<dbReference type="EMBL" id="CAACVS010000663">
    <property type="protein sequence ID" value="VEU44776.1"/>
    <property type="molecule type" value="Genomic_DNA"/>
</dbReference>
<keyword evidence="1" id="KW-0677">Repeat</keyword>
<evidence type="ECO:0000313" key="4">
    <source>
        <dbReference type="EMBL" id="VEU44776.1"/>
    </source>
</evidence>
<dbReference type="InterPro" id="IPR016024">
    <property type="entry name" value="ARM-type_fold"/>
</dbReference>
<feature type="compositionally biased region" description="Basic and acidic residues" evidence="3">
    <location>
        <begin position="730"/>
        <end position="757"/>
    </location>
</feature>
<feature type="region of interest" description="Disordered" evidence="3">
    <location>
        <begin position="216"/>
        <end position="261"/>
    </location>
</feature>
<dbReference type="Proteomes" id="UP000291116">
    <property type="component" value="Unassembled WGS sequence"/>
</dbReference>
<evidence type="ECO:0000313" key="5">
    <source>
        <dbReference type="Proteomes" id="UP000291116"/>
    </source>
</evidence>
<evidence type="ECO:0000256" key="3">
    <source>
        <dbReference type="SAM" id="MobiDB-lite"/>
    </source>
</evidence>
<dbReference type="Pfam" id="PF22493">
    <property type="entry name" value="PUF_NOP9"/>
    <property type="match status" value="1"/>
</dbReference>
<evidence type="ECO:0000256" key="1">
    <source>
        <dbReference type="ARBA" id="ARBA00022737"/>
    </source>
</evidence>
<gene>
    <name evidence="4" type="ORF">PSNMU_V1.4_AUG-EV-PASAV3_0119100</name>
</gene>
<dbReference type="OrthoDB" id="392571at2759"/>
<dbReference type="GO" id="GO:0000472">
    <property type="term" value="P:endonucleolytic cleavage to generate mature 5'-end of SSU-rRNA from (SSU-rRNA, 5.8S rRNA, LSU-rRNA)"/>
    <property type="evidence" value="ECO:0007669"/>
    <property type="project" value="TreeGrafter"/>
</dbReference>
<evidence type="ECO:0000256" key="2">
    <source>
        <dbReference type="PROSITE-ProRule" id="PRU00317"/>
    </source>
</evidence>
<feature type="compositionally biased region" description="Basic residues" evidence="3">
    <location>
        <begin position="234"/>
        <end position="246"/>
    </location>
</feature>
<accession>A0A448ZRY4</accession>
<dbReference type="SMART" id="SM00025">
    <property type="entry name" value="Pumilio"/>
    <property type="match status" value="3"/>
</dbReference>
<dbReference type="Gene3D" id="1.25.10.10">
    <property type="entry name" value="Leucine-rich Repeat Variant"/>
    <property type="match status" value="3"/>
</dbReference>
<proteinExistence type="predicted"/>
<dbReference type="GO" id="GO:0000056">
    <property type="term" value="P:ribosomal small subunit export from nucleus"/>
    <property type="evidence" value="ECO:0007669"/>
    <property type="project" value="TreeGrafter"/>
</dbReference>